<reference evidence="3" key="1">
    <citation type="submission" date="2022-05" db="EMBL/GenBank/DDBJ databases">
        <authorList>
            <person name="Okamura Y."/>
        </authorList>
    </citation>
    <scope>NUCLEOTIDE SEQUENCE</scope>
</reference>
<sequence length="157" mass="16512">MRTALLCFFAIIATVYSAPNLGKLPHLPDCTPTPPKCDHTSTTTTPKPTPTKKPDDDCDTTVPVTTKPTTTSDDDCDTTVPVTKHTTTDAPQTTDDDCSTTPKPTTPKGDDDCDDPPKPRGHKPSKPKSVESVAGAVAGANGDSSYAKAFGFAEDTF</sequence>
<keyword evidence="2" id="KW-0732">Signal</keyword>
<feature type="region of interest" description="Disordered" evidence="1">
    <location>
        <begin position="33"/>
        <end position="136"/>
    </location>
</feature>
<feature type="chain" id="PRO_5040198695" evidence="2">
    <location>
        <begin position="18"/>
        <end position="157"/>
    </location>
</feature>
<name>A0A9P0TPT9_PIEBR</name>
<evidence type="ECO:0000313" key="4">
    <source>
        <dbReference type="Proteomes" id="UP001152562"/>
    </source>
</evidence>
<feature type="compositionally biased region" description="Low complexity" evidence="1">
    <location>
        <begin position="60"/>
        <end position="71"/>
    </location>
</feature>
<proteinExistence type="predicted"/>
<evidence type="ECO:0000256" key="1">
    <source>
        <dbReference type="SAM" id="MobiDB-lite"/>
    </source>
</evidence>
<protein>
    <submittedName>
        <fullName evidence="3">Uncharacterized protein</fullName>
    </submittedName>
</protein>
<feature type="signal peptide" evidence="2">
    <location>
        <begin position="1"/>
        <end position="17"/>
    </location>
</feature>
<evidence type="ECO:0000313" key="3">
    <source>
        <dbReference type="EMBL" id="CAH4033095.1"/>
    </source>
</evidence>
<feature type="compositionally biased region" description="Low complexity" evidence="1">
    <location>
        <begin position="78"/>
        <end position="107"/>
    </location>
</feature>
<gene>
    <name evidence="3" type="ORF">PIBRA_LOCUS9422</name>
</gene>
<organism evidence="3 4">
    <name type="scientific">Pieris brassicae</name>
    <name type="common">White butterfly</name>
    <name type="synonym">Large white butterfly</name>
    <dbReference type="NCBI Taxonomy" id="7116"/>
    <lineage>
        <taxon>Eukaryota</taxon>
        <taxon>Metazoa</taxon>
        <taxon>Ecdysozoa</taxon>
        <taxon>Arthropoda</taxon>
        <taxon>Hexapoda</taxon>
        <taxon>Insecta</taxon>
        <taxon>Pterygota</taxon>
        <taxon>Neoptera</taxon>
        <taxon>Endopterygota</taxon>
        <taxon>Lepidoptera</taxon>
        <taxon>Glossata</taxon>
        <taxon>Ditrysia</taxon>
        <taxon>Papilionoidea</taxon>
        <taxon>Pieridae</taxon>
        <taxon>Pierinae</taxon>
        <taxon>Pieris</taxon>
    </lineage>
</organism>
<keyword evidence="4" id="KW-1185">Reference proteome</keyword>
<dbReference type="AlphaFoldDB" id="A0A9P0TPT9"/>
<accession>A0A9P0TPT9</accession>
<dbReference type="Proteomes" id="UP001152562">
    <property type="component" value="Unassembled WGS sequence"/>
</dbReference>
<evidence type="ECO:0000256" key="2">
    <source>
        <dbReference type="SAM" id="SignalP"/>
    </source>
</evidence>
<comment type="caution">
    <text evidence="3">The sequence shown here is derived from an EMBL/GenBank/DDBJ whole genome shotgun (WGS) entry which is preliminary data.</text>
</comment>
<dbReference type="EMBL" id="CALOZG010000029">
    <property type="protein sequence ID" value="CAH4033095.1"/>
    <property type="molecule type" value="Genomic_DNA"/>
</dbReference>